<evidence type="ECO:0000256" key="2">
    <source>
        <dbReference type="ARBA" id="ARBA00022448"/>
    </source>
</evidence>
<evidence type="ECO:0000256" key="1">
    <source>
        <dbReference type="ARBA" id="ARBA00004651"/>
    </source>
</evidence>
<feature type="transmembrane region" description="Helical" evidence="7">
    <location>
        <begin position="117"/>
        <end position="143"/>
    </location>
</feature>
<feature type="transmembrane region" description="Helical" evidence="7">
    <location>
        <begin position="414"/>
        <end position="432"/>
    </location>
</feature>
<evidence type="ECO:0000256" key="7">
    <source>
        <dbReference type="SAM" id="Phobius"/>
    </source>
</evidence>
<feature type="transmembrane region" description="Helical" evidence="7">
    <location>
        <begin position="47"/>
        <end position="76"/>
    </location>
</feature>
<protein>
    <submittedName>
        <fullName evidence="8">Na+-driven multidrug efflux pump</fullName>
    </submittedName>
</protein>
<feature type="transmembrane region" description="Helical" evidence="7">
    <location>
        <begin position="385"/>
        <end position="402"/>
    </location>
</feature>
<keyword evidence="6 7" id="KW-0472">Membrane</keyword>
<organism evidence="8 9">
    <name type="scientific">Humitalea rosea</name>
    <dbReference type="NCBI Taxonomy" id="990373"/>
    <lineage>
        <taxon>Bacteria</taxon>
        <taxon>Pseudomonadati</taxon>
        <taxon>Pseudomonadota</taxon>
        <taxon>Alphaproteobacteria</taxon>
        <taxon>Acetobacterales</taxon>
        <taxon>Roseomonadaceae</taxon>
        <taxon>Humitalea</taxon>
    </lineage>
</organism>
<evidence type="ECO:0000256" key="3">
    <source>
        <dbReference type="ARBA" id="ARBA00022475"/>
    </source>
</evidence>
<evidence type="ECO:0000256" key="4">
    <source>
        <dbReference type="ARBA" id="ARBA00022692"/>
    </source>
</evidence>
<dbReference type="PANTHER" id="PTHR43549">
    <property type="entry name" value="MULTIDRUG RESISTANCE PROTEIN YPNP-RELATED"/>
    <property type="match status" value="1"/>
</dbReference>
<feature type="transmembrane region" description="Helical" evidence="7">
    <location>
        <begin position="235"/>
        <end position="260"/>
    </location>
</feature>
<proteinExistence type="predicted"/>
<dbReference type="Proteomes" id="UP000249688">
    <property type="component" value="Unassembled WGS sequence"/>
</dbReference>
<dbReference type="GO" id="GO:0042910">
    <property type="term" value="F:xenobiotic transmembrane transporter activity"/>
    <property type="evidence" value="ECO:0007669"/>
    <property type="project" value="InterPro"/>
</dbReference>
<dbReference type="GO" id="GO:0005886">
    <property type="term" value="C:plasma membrane"/>
    <property type="evidence" value="ECO:0007669"/>
    <property type="project" value="UniProtKB-SubCell"/>
</dbReference>
<evidence type="ECO:0000256" key="6">
    <source>
        <dbReference type="ARBA" id="ARBA00023136"/>
    </source>
</evidence>
<evidence type="ECO:0000313" key="8">
    <source>
        <dbReference type="EMBL" id="PZW38923.1"/>
    </source>
</evidence>
<dbReference type="GO" id="GO:0015297">
    <property type="term" value="F:antiporter activity"/>
    <property type="evidence" value="ECO:0007669"/>
    <property type="project" value="InterPro"/>
</dbReference>
<reference evidence="8 9" key="1">
    <citation type="submission" date="2018-06" db="EMBL/GenBank/DDBJ databases">
        <title>Genomic Encyclopedia of Archaeal and Bacterial Type Strains, Phase II (KMG-II): from individual species to whole genera.</title>
        <authorList>
            <person name="Goeker M."/>
        </authorList>
    </citation>
    <scope>NUCLEOTIDE SEQUENCE [LARGE SCALE GENOMIC DNA]</scope>
    <source>
        <strain evidence="8 9">DSM 24525</strain>
    </source>
</reference>
<keyword evidence="2" id="KW-0813">Transport</keyword>
<keyword evidence="5 7" id="KW-1133">Transmembrane helix</keyword>
<sequence>MPHAPVPSSPLRQILVLAAPTSLIAAIQACAQIAETILAARQGTAALAGWAVVLPFALLMQQMSTGAMGGGVVAAIARALGAGKPQEASALVLHALLIGLGFGLGFMLLMAGFAEPILTAVGGAVVAAAATPYAVMLFGLGAVPAWMANTLASILRGGGQHGLAARTMVWAWVLYPLFAWVLAEPAGLGLPGVALAFGLVFLAATLSMGWRVATGGAGFMPHWRVGVQAMLFGRILKVGLIACLLATMANLTTILVTSQLAPWGTTAVAAYGIAARLEFLMVPLSFGIGSALTALVGRAVGAGDWARARTLAWAGGGLALVAAGSVGIAVGLFPGAVARAFTGDAAVVAIAATVLAITGPALGGFGLGMAMYFACQGAGRMMGPVLAACCRIGLAVGGGWVLAEPLGMGLTGHFWGVAAGITAYGVVTAASVRRGIWGG</sequence>
<comment type="caution">
    <text evidence="8">The sequence shown here is derived from an EMBL/GenBank/DDBJ whole genome shotgun (WGS) entry which is preliminary data.</text>
</comment>
<gene>
    <name evidence="8" type="ORF">C8P66_1326</name>
</gene>
<accession>A0A2W7IK55</accession>
<feature type="transmembrane region" description="Helical" evidence="7">
    <location>
        <begin position="312"/>
        <end position="333"/>
    </location>
</feature>
<dbReference type="AlphaFoldDB" id="A0A2W7IK55"/>
<comment type="subcellular location">
    <subcellularLocation>
        <location evidence="1">Cell membrane</location>
        <topology evidence="1">Multi-pass membrane protein</topology>
    </subcellularLocation>
</comment>
<feature type="transmembrane region" description="Helical" evidence="7">
    <location>
        <begin position="163"/>
        <end position="183"/>
    </location>
</feature>
<keyword evidence="4 7" id="KW-0812">Transmembrane</keyword>
<dbReference type="InterPro" id="IPR052031">
    <property type="entry name" value="Membrane_Transporter-Flippase"/>
</dbReference>
<evidence type="ECO:0000256" key="5">
    <source>
        <dbReference type="ARBA" id="ARBA00022989"/>
    </source>
</evidence>
<evidence type="ECO:0000313" key="9">
    <source>
        <dbReference type="Proteomes" id="UP000249688"/>
    </source>
</evidence>
<feature type="transmembrane region" description="Helical" evidence="7">
    <location>
        <begin position="345"/>
        <end position="373"/>
    </location>
</feature>
<dbReference type="InterPro" id="IPR002528">
    <property type="entry name" value="MATE_fam"/>
</dbReference>
<dbReference type="Pfam" id="PF01554">
    <property type="entry name" value="MatE"/>
    <property type="match status" value="2"/>
</dbReference>
<feature type="transmembrane region" description="Helical" evidence="7">
    <location>
        <begin position="88"/>
        <end position="111"/>
    </location>
</feature>
<dbReference type="PANTHER" id="PTHR43549:SF3">
    <property type="entry name" value="MULTIDRUG RESISTANCE PROTEIN YPNP-RELATED"/>
    <property type="match status" value="1"/>
</dbReference>
<keyword evidence="3" id="KW-1003">Cell membrane</keyword>
<name>A0A2W7IK55_9PROT</name>
<dbReference type="EMBL" id="QKYU01000032">
    <property type="protein sequence ID" value="PZW38923.1"/>
    <property type="molecule type" value="Genomic_DNA"/>
</dbReference>
<keyword evidence="9" id="KW-1185">Reference proteome</keyword>
<feature type="transmembrane region" description="Helical" evidence="7">
    <location>
        <begin position="189"/>
        <end position="214"/>
    </location>
</feature>
<feature type="transmembrane region" description="Helical" evidence="7">
    <location>
        <begin position="280"/>
        <end position="300"/>
    </location>
</feature>